<comment type="subcellular location">
    <subcellularLocation>
        <location evidence="4">Membrane</location>
    </subcellularLocation>
</comment>
<comment type="subunit">
    <text evidence="4">Homodimer. Interacts with CIPK.</text>
</comment>
<evidence type="ECO:0000256" key="3">
    <source>
        <dbReference type="ARBA" id="ARBA00023774"/>
    </source>
</evidence>
<keyword evidence="4" id="KW-0479">Metal-binding</keyword>
<dbReference type="Pfam" id="PF13833">
    <property type="entry name" value="EF-hand_8"/>
    <property type="match status" value="1"/>
</dbReference>
<dbReference type="InterPro" id="IPR011992">
    <property type="entry name" value="EF-hand-dom_pair"/>
</dbReference>
<feature type="domain" description="EF-hand" evidence="5">
    <location>
        <begin position="121"/>
        <end position="156"/>
    </location>
</feature>
<keyword evidence="1 4" id="KW-0677">Repeat</keyword>
<accession>A0ABM3QU39</accession>
<keyword evidence="6" id="KW-1185">Reference proteome</keyword>
<comment type="similarity">
    <text evidence="3 4">Belongs to the calcineurin regulatory subunit family.</text>
</comment>
<sequence length="264" mass="29959">MFVAQRGASLPAKFKIIKVGRICYCRILVPEGAETYIWIAFCLKVNLSMRSEQNCDKDAIASDKKPSGKCSPPSAIQCTIVSLDEVEAVYVLYKKVSCCIVDDGLIHKEEFRQALLRNKGKPDLFVDRVFDLFDLKRNGVLDFGEFVQSLSIFHPKSPAADKILFTFNLYDLQHTGCIEREEVKEMVLAILKESDLELPDEVIEEIVENAFNEADSNQDGKIDLEEWKEFVGKNPSLLKNMTIPYLMDVSTVFPSFVENKIMLI</sequence>
<organism evidence="6 7">
    <name type="scientific">Spinacia oleracea</name>
    <name type="common">Spinach</name>
    <dbReference type="NCBI Taxonomy" id="3562"/>
    <lineage>
        <taxon>Eukaryota</taxon>
        <taxon>Viridiplantae</taxon>
        <taxon>Streptophyta</taxon>
        <taxon>Embryophyta</taxon>
        <taxon>Tracheophyta</taxon>
        <taxon>Spermatophyta</taxon>
        <taxon>Magnoliopsida</taxon>
        <taxon>eudicotyledons</taxon>
        <taxon>Gunneridae</taxon>
        <taxon>Pentapetalae</taxon>
        <taxon>Caryophyllales</taxon>
        <taxon>Chenopodiaceae</taxon>
        <taxon>Chenopodioideae</taxon>
        <taxon>Anserineae</taxon>
        <taxon>Spinacia</taxon>
    </lineage>
</organism>
<dbReference type="Proteomes" id="UP000813463">
    <property type="component" value="Chromosome 6"/>
</dbReference>
<evidence type="ECO:0000313" key="7">
    <source>
        <dbReference type="RefSeq" id="XP_056686877.1"/>
    </source>
</evidence>
<gene>
    <name evidence="7" type="primary">LOC110786396</name>
</gene>
<comment type="function">
    <text evidence="4">Acts as a calcium sensor. CBL proteins interact with CIPK serine-threonine protein kinases. Binding of a CBL protein to the regulatory NAF domain of a CIPK protein lead to the activation of the kinase in a calcium-dependent manner.</text>
</comment>
<dbReference type="SUPFAM" id="SSF47473">
    <property type="entry name" value="EF-hand"/>
    <property type="match status" value="1"/>
</dbReference>
<reference evidence="6" key="1">
    <citation type="journal article" date="2021" name="Nat. Commun.">
        <title>Genomic analyses provide insights into spinach domestication and the genetic basis of agronomic traits.</title>
        <authorList>
            <person name="Cai X."/>
            <person name="Sun X."/>
            <person name="Xu C."/>
            <person name="Sun H."/>
            <person name="Wang X."/>
            <person name="Ge C."/>
            <person name="Zhang Z."/>
            <person name="Wang Q."/>
            <person name="Fei Z."/>
            <person name="Jiao C."/>
            <person name="Wang Q."/>
        </authorList>
    </citation>
    <scope>NUCLEOTIDE SEQUENCE [LARGE SCALE GENOMIC DNA]</scope>
    <source>
        <strain evidence="6">cv. Varoflay</strain>
    </source>
</reference>
<dbReference type="CDD" id="cd00051">
    <property type="entry name" value="EFh"/>
    <property type="match status" value="1"/>
</dbReference>
<dbReference type="RefSeq" id="XP_056686877.1">
    <property type="nucleotide sequence ID" value="XM_056830899.1"/>
</dbReference>
<dbReference type="GeneID" id="110786396"/>
<dbReference type="PANTHER" id="PTHR23056">
    <property type="entry name" value="CALCINEURIN B"/>
    <property type="match status" value="1"/>
</dbReference>
<name>A0ABM3QU39_SPIOL</name>
<dbReference type="InterPro" id="IPR018247">
    <property type="entry name" value="EF_Hand_1_Ca_BS"/>
</dbReference>
<evidence type="ECO:0000256" key="2">
    <source>
        <dbReference type="ARBA" id="ARBA00022837"/>
    </source>
</evidence>
<dbReference type="Pfam" id="PF13499">
    <property type="entry name" value="EF-hand_7"/>
    <property type="match status" value="1"/>
</dbReference>
<dbReference type="PRINTS" id="PR00450">
    <property type="entry name" value="RECOVERIN"/>
</dbReference>
<protein>
    <recommendedName>
        <fullName evidence="4">Calcineurin B-like protein</fullName>
    </recommendedName>
</protein>
<feature type="domain" description="EF-hand" evidence="5">
    <location>
        <begin position="202"/>
        <end position="237"/>
    </location>
</feature>
<evidence type="ECO:0000256" key="1">
    <source>
        <dbReference type="ARBA" id="ARBA00022737"/>
    </source>
</evidence>
<dbReference type="PROSITE" id="PS00018">
    <property type="entry name" value="EF_HAND_1"/>
    <property type="match status" value="1"/>
</dbReference>
<keyword evidence="2 4" id="KW-0106">Calcium</keyword>
<evidence type="ECO:0000259" key="5">
    <source>
        <dbReference type="PROSITE" id="PS50222"/>
    </source>
</evidence>
<dbReference type="SMART" id="SM00054">
    <property type="entry name" value="EFh"/>
    <property type="match status" value="3"/>
</dbReference>
<dbReference type="Gene3D" id="1.10.238.10">
    <property type="entry name" value="EF-hand"/>
    <property type="match status" value="1"/>
</dbReference>
<evidence type="ECO:0000313" key="6">
    <source>
        <dbReference type="Proteomes" id="UP000813463"/>
    </source>
</evidence>
<keyword evidence="4" id="KW-0472">Membrane</keyword>
<evidence type="ECO:0000256" key="4">
    <source>
        <dbReference type="RuleBase" id="RU369080"/>
    </source>
</evidence>
<reference evidence="7" key="2">
    <citation type="submission" date="2025-08" db="UniProtKB">
        <authorList>
            <consortium name="RefSeq"/>
        </authorList>
    </citation>
    <scope>IDENTIFICATION</scope>
    <source>
        <tissue evidence="7">Leaf</tissue>
    </source>
</reference>
<dbReference type="PROSITE" id="PS50222">
    <property type="entry name" value="EF_HAND_2"/>
    <property type="match status" value="3"/>
</dbReference>
<proteinExistence type="inferred from homology"/>
<dbReference type="InterPro" id="IPR002048">
    <property type="entry name" value="EF_hand_dom"/>
</dbReference>
<feature type="domain" description="EF-hand" evidence="5">
    <location>
        <begin position="158"/>
        <end position="193"/>
    </location>
</feature>
<dbReference type="InterPro" id="IPR045198">
    <property type="entry name" value="CNBL1-10"/>
</dbReference>
<dbReference type="PANTHER" id="PTHR23056:SF142">
    <property type="entry name" value="CALCINEURIN B-LIKE PROTEIN"/>
    <property type="match status" value="1"/>
</dbReference>